<dbReference type="AlphaFoldDB" id="A0AA88SJZ3"/>
<sequence>MTITGHGYRIGMYNIRVNSINPGLFKSEITEGLMQKDWLSKVALRTVPMRTFGTSDPALTSLVRYLIHDSTHYVSGNVFIIDAGATLPDLPATHQIRQPTVAPTHRSRDGGDEIWPLRLRSATPKSDDSSAPLTAAAAVACHAWPQYPLEANGSLYYKCLGLRPGIGDALELLSKDTVNAVGKPDEDDNAVNAVGKADDGNAMTVVSKPDEDGADCACSLALFTLVGWVTHQFIALFFVVIGFPTVGTTEFLPVVAGPVLSALSHGYNSTEIPNGDNVPVKSVGGVMLGNNLILKDDLGAS</sequence>
<comment type="caution">
    <text evidence="1">The sequence shown here is derived from an EMBL/GenBank/DDBJ whole genome shotgun (WGS) entry which is preliminary data.</text>
</comment>
<dbReference type="Proteomes" id="UP001187471">
    <property type="component" value="Unassembled WGS sequence"/>
</dbReference>
<gene>
    <name evidence="1" type="ORF">RJ640_023253</name>
</gene>
<dbReference type="InterPro" id="IPR036291">
    <property type="entry name" value="NAD(P)-bd_dom_sf"/>
</dbReference>
<dbReference type="EMBL" id="JAVXUO010000385">
    <property type="protein sequence ID" value="KAK2992740.1"/>
    <property type="molecule type" value="Genomic_DNA"/>
</dbReference>
<evidence type="ECO:0000313" key="2">
    <source>
        <dbReference type="Proteomes" id="UP001187471"/>
    </source>
</evidence>
<dbReference type="InterPro" id="IPR002347">
    <property type="entry name" value="SDR_fam"/>
</dbReference>
<evidence type="ECO:0000313" key="1">
    <source>
        <dbReference type="EMBL" id="KAK2992740.1"/>
    </source>
</evidence>
<organism evidence="1 2">
    <name type="scientific">Escallonia rubra</name>
    <dbReference type="NCBI Taxonomy" id="112253"/>
    <lineage>
        <taxon>Eukaryota</taxon>
        <taxon>Viridiplantae</taxon>
        <taxon>Streptophyta</taxon>
        <taxon>Embryophyta</taxon>
        <taxon>Tracheophyta</taxon>
        <taxon>Spermatophyta</taxon>
        <taxon>Magnoliopsida</taxon>
        <taxon>eudicotyledons</taxon>
        <taxon>Gunneridae</taxon>
        <taxon>Pentapetalae</taxon>
        <taxon>asterids</taxon>
        <taxon>campanulids</taxon>
        <taxon>Escalloniales</taxon>
        <taxon>Escalloniaceae</taxon>
        <taxon>Escallonia</taxon>
    </lineage>
</organism>
<name>A0AA88SJZ3_9ASTE</name>
<dbReference type="Gene3D" id="3.40.50.720">
    <property type="entry name" value="NAD(P)-binding Rossmann-like Domain"/>
    <property type="match status" value="1"/>
</dbReference>
<dbReference type="SUPFAM" id="SSF51735">
    <property type="entry name" value="NAD(P)-binding Rossmann-fold domains"/>
    <property type="match status" value="1"/>
</dbReference>
<reference evidence="1" key="1">
    <citation type="submission" date="2022-12" db="EMBL/GenBank/DDBJ databases">
        <title>Draft genome assemblies for two species of Escallonia (Escalloniales).</title>
        <authorList>
            <person name="Chanderbali A."/>
            <person name="Dervinis C."/>
            <person name="Anghel I."/>
            <person name="Soltis D."/>
            <person name="Soltis P."/>
            <person name="Zapata F."/>
        </authorList>
    </citation>
    <scope>NUCLEOTIDE SEQUENCE</scope>
    <source>
        <strain evidence="1">UCBG92.1500</strain>
        <tissue evidence="1">Leaf</tissue>
    </source>
</reference>
<dbReference type="PANTHER" id="PTHR44375:SF2">
    <property type="entry name" value="BETA-KETOACYL-ACP REDUCTASE-LIKE PROTEIN-RELATED"/>
    <property type="match status" value="1"/>
</dbReference>
<proteinExistence type="predicted"/>
<dbReference type="PANTHER" id="PTHR44375">
    <property type="entry name" value="BETA-KETOACYL-ACP REDUCTASE-LIKE PROTEIN-RELATED"/>
    <property type="match status" value="1"/>
</dbReference>
<accession>A0AA88SJZ3</accession>
<dbReference type="Pfam" id="PF13561">
    <property type="entry name" value="adh_short_C2"/>
    <property type="match status" value="1"/>
</dbReference>
<keyword evidence="2" id="KW-1185">Reference proteome</keyword>
<protein>
    <submittedName>
        <fullName evidence="1">Uncharacterized protein</fullName>
    </submittedName>
</protein>